<evidence type="ECO:0000313" key="3">
    <source>
        <dbReference type="Proteomes" id="UP001066276"/>
    </source>
</evidence>
<feature type="region of interest" description="Disordered" evidence="1">
    <location>
        <begin position="1"/>
        <end position="61"/>
    </location>
</feature>
<feature type="compositionally biased region" description="Basic residues" evidence="1">
    <location>
        <begin position="13"/>
        <end position="31"/>
    </location>
</feature>
<dbReference type="Proteomes" id="UP001066276">
    <property type="component" value="Chromosome 2_1"/>
</dbReference>
<protein>
    <submittedName>
        <fullName evidence="2">Uncharacterized protein</fullName>
    </submittedName>
</protein>
<feature type="compositionally biased region" description="Polar residues" evidence="1">
    <location>
        <begin position="41"/>
        <end position="61"/>
    </location>
</feature>
<dbReference type="AlphaFoldDB" id="A0AAV7VHF2"/>
<organism evidence="2 3">
    <name type="scientific">Pleurodeles waltl</name>
    <name type="common">Iberian ribbed newt</name>
    <dbReference type="NCBI Taxonomy" id="8319"/>
    <lineage>
        <taxon>Eukaryota</taxon>
        <taxon>Metazoa</taxon>
        <taxon>Chordata</taxon>
        <taxon>Craniata</taxon>
        <taxon>Vertebrata</taxon>
        <taxon>Euteleostomi</taxon>
        <taxon>Amphibia</taxon>
        <taxon>Batrachia</taxon>
        <taxon>Caudata</taxon>
        <taxon>Salamandroidea</taxon>
        <taxon>Salamandridae</taxon>
        <taxon>Pleurodelinae</taxon>
        <taxon>Pleurodeles</taxon>
    </lineage>
</organism>
<comment type="caution">
    <text evidence="2">The sequence shown here is derived from an EMBL/GenBank/DDBJ whole genome shotgun (WGS) entry which is preliminary data.</text>
</comment>
<name>A0AAV7VHF2_PLEWA</name>
<accession>A0AAV7VHF2</accession>
<evidence type="ECO:0000256" key="1">
    <source>
        <dbReference type="SAM" id="MobiDB-lite"/>
    </source>
</evidence>
<proteinExistence type="predicted"/>
<gene>
    <name evidence="2" type="ORF">NDU88_003551</name>
</gene>
<keyword evidence="3" id="KW-1185">Reference proteome</keyword>
<dbReference type="EMBL" id="JANPWB010000003">
    <property type="protein sequence ID" value="KAJ1199718.1"/>
    <property type="molecule type" value="Genomic_DNA"/>
</dbReference>
<evidence type="ECO:0000313" key="2">
    <source>
        <dbReference type="EMBL" id="KAJ1199718.1"/>
    </source>
</evidence>
<reference evidence="2" key="1">
    <citation type="journal article" date="2022" name="bioRxiv">
        <title>Sequencing and chromosome-scale assembly of the giantPleurodeles waltlgenome.</title>
        <authorList>
            <person name="Brown T."/>
            <person name="Elewa A."/>
            <person name="Iarovenko S."/>
            <person name="Subramanian E."/>
            <person name="Araus A.J."/>
            <person name="Petzold A."/>
            <person name="Susuki M."/>
            <person name="Suzuki K.-i.T."/>
            <person name="Hayashi T."/>
            <person name="Toyoda A."/>
            <person name="Oliveira C."/>
            <person name="Osipova E."/>
            <person name="Leigh N.D."/>
            <person name="Simon A."/>
            <person name="Yun M.H."/>
        </authorList>
    </citation>
    <scope>NUCLEOTIDE SEQUENCE</scope>
    <source>
        <strain evidence="2">20211129_DDA</strain>
        <tissue evidence="2">Liver</tissue>
    </source>
</reference>
<sequence length="91" mass="10084">MGNLEPYPAAPRAGRKRPHHQLVTAKRKTPRSRWSDPGTKETASGKQDTNASHASGEAWQTQVRGVFWGRARENGRRRVKGTCTPILHEGG</sequence>